<sequence>MTDYHCFLSTQPTSSNSSMTSSGTRYPLHHFFHLDNFFPRHQAFIASVLSHHEPATFYDAMQHQEWQDAMAAEIRAIEENSVNQAQIREYKCFKRYTLEDPNNFNR</sequence>
<dbReference type="EMBL" id="LR721787">
    <property type="protein sequence ID" value="VVW74383.1"/>
    <property type="molecule type" value="Genomic_DNA"/>
</dbReference>
<organism evidence="1">
    <name type="scientific">Nymphaea colorata</name>
    <name type="common">pocket water lily</name>
    <dbReference type="NCBI Taxonomy" id="210225"/>
    <lineage>
        <taxon>Eukaryota</taxon>
        <taxon>Viridiplantae</taxon>
        <taxon>Streptophyta</taxon>
        <taxon>Embryophyta</taxon>
        <taxon>Tracheophyta</taxon>
        <taxon>Spermatophyta</taxon>
        <taxon>Magnoliopsida</taxon>
        <taxon>Nymphaeales</taxon>
        <taxon>Nymphaeaceae</taxon>
        <taxon>Nymphaea</taxon>
    </lineage>
</organism>
<dbReference type="AlphaFoldDB" id="A0A5K1GEN4"/>
<evidence type="ECO:0000313" key="1">
    <source>
        <dbReference type="EMBL" id="VVW74383.1"/>
    </source>
</evidence>
<name>A0A5K1GEN4_9MAGN</name>
<reference evidence="1" key="1">
    <citation type="submission" date="2019-09" db="EMBL/GenBank/DDBJ databases">
        <authorList>
            <person name="Zhang L."/>
        </authorList>
    </citation>
    <scope>NUCLEOTIDE SEQUENCE</scope>
</reference>
<accession>A0A5K1GEN4</accession>
<protein>
    <submittedName>
        <fullName evidence="1">Uncharacterized protein</fullName>
    </submittedName>
</protein>
<proteinExistence type="predicted"/>
<dbReference type="Gramene" id="NC9G0284280.1">
    <property type="protein sequence ID" value="NC9G0284280.1:cds"/>
    <property type="gene ID" value="NC9G0284280"/>
</dbReference>
<gene>
    <name evidence="1" type="ORF">NYM_LOCUS28433</name>
</gene>